<evidence type="ECO:0000313" key="10">
    <source>
        <dbReference type="EMBL" id="KAF5337003.1"/>
    </source>
</evidence>
<protein>
    <recommendedName>
        <fullName evidence="5 7">Uracil-DNA glycosylase</fullName>
        <shortName evidence="5">UDG</shortName>
        <ecNumber evidence="5 7">3.2.2.27</ecNumber>
    </recommendedName>
</protein>
<feature type="active site" description="Proton acceptor" evidence="5 6">
    <location>
        <position position="196"/>
    </location>
</feature>
<dbReference type="Gene3D" id="3.40.470.10">
    <property type="entry name" value="Uracil-DNA glycosylase-like domain"/>
    <property type="match status" value="1"/>
</dbReference>
<dbReference type="InterPro" id="IPR018085">
    <property type="entry name" value="Ura-DNA_Glyclase_AS"/>
</dbReference>
<dbReference type="GO" id="GO:0005634">
    <property type="term" value="C:nucleus"/>
    <property type="evidence" value="ECO:0007669"/>
    <property type="project" value="UniProtKB-SubCell"/>
</dbReference>
<dbReference type="Proteomes" id="UP000541558">
    <property type="component" value="Unassembled WGS sequence"/>
</dbReference>
<dbReference type="NCBIfam" id="NF003589">
    <property type="entry name" value="PRK05254.1-2"/>
    <property type="match status" value="1"/>
</dbReference>
<evidence type="ECO:0000256" key="1">
    <source>
        <dbReference type="ARBA" id="ARBA00008184"/>
    </source>
</evidence>
<dbReference type="AlphaFoldDB" id="A0A8H5FHV2"/>
<dbReference type="EMBL" id="JAACJK010000057">
    <property type="protein sequence ID" value="KAF5337003.1"/>
    <property type="molecule type" value="Genomic_DNA"/>
</dbReference>
<evidence type="ECO:0000256" key="6">
    <source>
        <dbReference type="PROSITE-ProRule" id="PRU10072"/>
    </source>
</evidence>
<dbReference type="SMART" id="SM00986">
    <property type="entry name" value="UDG"/>
    <property type="match status" value="1"/>
</dbReference>
<dbReference type="OrthoDB" id="10031947at2759"/>
<name>A0A8H5FHV2_9AGAR</name>
<dbReference type="PANTHER" id="PTHR11264:SF0">
    <property type="entry name" value="URACIL-DNA GLYCOSYLASE"/>
    <property type="match status" value="1"/>
</dbReference>
<dbReference type="HAMAP" id="MF_00148">
    <property type="entry name" value="UDG"/>
    <property type="match status" value="1"/>
</dbReference>
<feature type="region of interest" description="Disordered" evidence="8">
    <location>
        <begin position="1"/>
        <end position="22"/>
    </location>
</feature>
<evidence type="ECO:0000256" key="2">
    <source>
        <dbReference type="ARBA" id="ARBA00022763"/>
    </source>
</evidence>
<keyword evidence="5" id="KW-0539">Nucleus</keyword>
<evidence type="ECO:0000256" key="5">
    <source>
        <dbReference type="HAMAP-Rule" id="MF_03166"/>
    </source>
</evidence>
<dbReference type="SUPFAM" id="SSF52141">
    <property type="entry name" value="Uracil-DNA glycosylase-like"/>
    <property type="match status" value="1"/>
</dbReference>
<keyword evidence="3 5" id="KW-0378">Hydrolase</keyword>
<reference evidence="10 11" key="1">
    <citation type="journal article" date="2020" name="ISME J.">
        <title>Uncovering the hidden diversity of litter-decomposition mechanisms in mushroom-forming fungi.</title>
        <authorList>
            <person name="Floudas D."/>
            <person name="Bentzer J."/>
            <person name="Ahren D."/>
            <person name="Johansson T."/>
            <person name="Persson P."/>
            <person name="Tunlid A."/>
        </authorList>
    </citation>
    <scope>NUCLEOTIDE SEQUENCE [LARGE SCALE GENOMIC DNA]</scope>
    <source>
        <strain evidence="10 11">CBS 175.51</strain>
    </source>
</reference>
<feature type="domain" description="Uracil-DNA glycosylase-like" evidence="9">
    <location>
        <begin position="181"/>
        <end position="356"/>
    </location>
</feature>
<dbReference type="InterPro" id="IPR036895">
    <property type="entry name" value="Uracil-DNA_glycosylase-like_sf"/>
</dbReference>
<evidence type="ECO:0000313" key="11">
    <source>
        <dbReference type="Proteomes" id="UP000541558"/>
    </source>
</evidence>
<evidence type="ECO:0000256" key="4">
    <source>
        <dbReference type="ARBA" id="ARBA00023204"/>
    </source>
</evidence>
<proteinExistence type="inferred from homology"/>
<dbReference type="GO" id="GO:0004844">
    <property type="term" value="F:uracil DNA N-glycosylase activity"/>
    <property type="evidence" value="ECO:0007669"/>
    <property type="project" value="UniProtKB-UniRule"/>
</dbReference>
<dbReference type="NCBIfam" id="TIGR00628">
    <property type="entry name" value="ung"/>
    <property type="match status" value="1"/>
</dbReference>
<dbReference type="EC" id="3.2.2.27" evidence="5 7"/>
<gene>
    <name evidence="5" type="primary">UNG1</name>
    <name evidence="10" type="ORF">D9611_003086</name>
</gene>
<accession>A0A8H5FHV2</accession>
<keyword evidence="4 5" id="KW-0234">DNA repair</keyword>
<comment type="function">
    <text evidence="5 7">Excises uracil residues from the DNA which can arise as a result of misincorporation of dUMP residues by DNA polymerase or due to deamination of cytosine.</text>
</comment>
<dbReference type="InterPro" id="IPR005122">
    <property type="entry name" value="Uracil-DNA_glycosylase-like"/>
</dbReference>
<keyword evidence="11" id="KW-1185">Reference proteome</keyword>
<dbReference type="InterPro" id="IPR002043">
    <property type="entry name" value="UDG_fam1"/>
</dbReference>
<dbReference type="Pfam" id="PF03167">
    <property type="entry name" value="UDG"/>
    <property type="match status" value="1"/>
</dbReference>
<dbReference type="GO" id="GO:0005739">
    <property type="term" value="C:mitochondrion"/>
    <property type="evidence" value="ECO:0007669"/>
    <property type="project" value="UniProtKB-SubCell"/>
</dbReference>
<keyword evidence="5" id="KW-0496">Mitochondrion</keyword>
<evidence type="ECO:0000259" key="9">
    <source>
        <dbReference type="SMART" id="SM00986"/>
    </source>
</evidence>
<comment type="subcellular location">
    <subcellularLocation>
        <location evidence="5">Mitochondrion</location>
    </subcellularLocation>
    <subcellularLocation>
        <location evidence="5">Nucleus</location>
    </subcellularLocation>
</comment>
<dbReference type="GO" id="GO:0097510">
    <property type="term" value="P:base-excision repair, AP site formation via deaminated base removal"/>
    <property type="evidence" value="ECO:0007669"/>
    <property type="project" value="TreeGrafter"/>
</dbReference>
<dbReference type="SMART" id="SM00987">
    <property type="entry name" value="UreE_C"/>
    <property type="match status" value="1"/>
</dbReference>
<dbReference type="PANTHER" id="PTHR11264">
    <property type="entry name" value="URACIL-DNA GLYCOSYLASE"/>
    <property type="match status" value="1"/>
</dbReference>
<keyword evidence="2 5" id="KW-0227">DNA damage</keyword>
<evidence type="ECO:0000256" key="8">
    <source>
        <dbReference type="SAM" id="MobiDB-lite"/>
    </source>
</evidence>
<comment type="catalytic activity">
    <reaction evidence="5 7">
        <text>Hydrolyzes single-stranded DNA or mismatched double-stranded DNA and polynucleotides, releasing free uracil.</text>
        <dbReference type="EC" id="3.2.2.27"/>
    </reaction>
</comment>
<dbReference type="NCBIfam" id="NF003588">
    <property type="entry name" value="PRK05254.1-1"/>
    <property type="match status" value="1"/>
</dbReference>
<sequence length="376" mass="41116">MPKADKNPPAAQSKDTLDEESTTMLSTTMRAATKRATSYSQRSITSMFGKTTTGKGKGKVAAAFTTQVEVAELSTSTTVTETVTTVARTEKVEPVASTSTSQIEIPLKVVLSTLEKDTMHPSWYNALEAEFSKPYFTKLKEFLATEKASHTVFPARELVFAPPAAVTLIDVLVENVYSWSRYTPLNNVKVVIIGQDPYHDVNQAHGLSFSVLPPTKPPGSLRNIYKQLETDFPGFVPSKTSGDLSPVASQGVLWLNTALTVRAHKAASHSKKGWEVFTTQVLKTVLQRKLGSDTEGGKQREGVVFMAWGLPAQKTCEKLGIDKKKHLLLQSAHPSPLSAHRGFLGNGHFLKANEWLVEKYGEDAAIDWTVLSAPKK</sequence>
<dbReference type="NCBIfam" id="NF003592">
    <property type="entry name" value="PRK05254.1-5"/>
    <property type="match status" value="1"/>
</dbReference>
<evidence type="ECO:0000256" key="3">
    <source>
        <dbReference type="ARBA" id="ARBA00022801"/>
    </source>
</evidence>
<organism evidence="10 11">
    <name type="scientific">Ephemerocybe angulata</name>
    <dbReference type="NCBI Taxonomy" id="980116"/>
    <lineage>
        <taxon>Eukaryota</taxon>
        <taxon>Fungi</taxon>
        <taxon>Dikarya</taxon>
        <taxon>Basidiomycota</taxon>
        <taxon>Agaricomycotina</taxon>
        <taxon>Agaricomycetes</taxon>
        <taxon>Agaricomycetidae</taxon>
        <taxon>Agaricales</taxon>
        <taxon>Agaricineae</taxon>
        <taxon>Psathyrellaceae</taxon>
        <taxon>Ephemerocybe</taxon>
    </lineage>
</organism>
<dbReference type="CDD" id="cd10027">
    <property type="entry name" value="UDG-F1-like"/>
    <property type="match status" value="1"/>
</dbReference>
<dbReference type="PROSITE" id="PS00130">
    <property type="entry name" value="U_DNA_GLYCOSYLASE"/>
    <property type="match status" value="1"/>
</dbReference>
<comment type="similarity">
    <text evidence="1 5 7">Belongs to the uracil-DNA glycosylase (UDG) superfamily. UNG family.</text>
</comment>
<evidence type="ECO:0000256" key="7">
    <source>
        <dbReference type="RuleBase" id="RU003780"/>
    </source>
</evidence>
<comment type="caution">
    <text evidence="10">The sequence shown here is derived from an EMBL/GenBank/DDBJ whole genome shotgun (WGS) entry which is preliminary data.</text>
</comment>